<evidence type="ECO:0000313" key="2">
    <source>
        <dbReference type="EMBL" id="MBT9288845.1"/>
    </source>
</evidence>
<evidence type="ECO:0000259" key="1">
    <source>
        <dbReference type="Pfam" id="PF12697"/>
    </source>
</evidence>
<sequence length="270" mass="28432">MLSKLVAIALGLALPYGAAVGWLALSQRSLLYRTWPGPETPEAAGLQGFRLERLATADGLAVPVWRRPAAPDRFTIVHFHGNGGGLHGSVSRLAGLAAAGHGIAALEYRGYPGAPGQPSETGLVADAVALLDRLAAEGVPSDRVVLHGWSLGSAVAIQAAVRRPVAALMLEAPPTAIVDRAAEIFPYVPVRWLLADAWLSREAVAAIRRPILILHGPLDRTVPIAHGRRLAERAGPGAEFVELPEAGHADLDQHGGIDHMLGFLDRLAGR</sequence>
<comment type="caution">
    <text evidence="2">The sequence shown here is derived from an EMBL/GenBank/DDBJ whole genome shotgun (WGS) entry which is preliminary data.</text>
</comment>
<accession>A0A947GE11</accession>
<dbReference type="InterPro" id="IPR029058">
    <property type="entry name" value="AB_hydrolase_fold"/>
</dbReference>
<organism evidence="2 3">
    <name type="scientific">Prosthecodimorpha staleyi</name>
    <dbReference type="NCBI Taxonomy" id="2840188"/>
    <lineage>
        <taxon>Bacteria</taxon>
        <taxon>Pseudomonadati</taxon>
        <taxon>Pseudomonadota</taxon>
        <taxon>Alphaproteobacteria</taxon>
        <taxon>Hyphomicrobiales</taxon>
        <taxon>Ancalomicrobiaceae</taxon>
        <taxon>Prosthecodimorpha</taxon>
    </lineage>
</organism>
<keyword evidence="3" id="KW-1185">Reference proteome</keyword>
<dbReference type="AlphaFoldDB" id="A0A947GE11"/>
<gene>
    <name evidence="2" type="ORF">KL771_05260</name>
</gene>
<feature type="domain" description="AB hydrolase-1" evidence="1">
    <location>
        <begin position="76"/>
        <end position="199"/>
    </location>
</feature>
<dbReference type="PANTHER" id="PTHR12277">
    <property type="entry name" value="ALPHA/BETA HYDROLASE DOMAIN-CONTAINING PROTEIN"/>
    <property type="match status" value="1"/>
</dbReference>
<dbReference type="SUPFAM" id="SSF53474">
    <property type="entry name" value="alpha/beta-Hydrolases"/>
    <property type="match status" value="1"/>
</dbReference>
<dbReference type="EMBL" id="JAHHZF010000002">
    <property type="protein sequence ID" value="MBT9288845.1"/>
    <property type="molecule type" value="Genomic_DNA"/>
</dbReference>
<dbReference type="Gene3D" id="3.40.50.1820">
    <property type="entry name" value="alpha/beta hydrolase"/>
    <property type="match status" value="1"/>
</dbReference>
<reference evidence="2 3" key="1">
    <citation type="submission" date="2021-06" db="EMBL/GenBank/DDBJ databases">
        <authorList>
            <person name="Grouzdev D.S."/>
            <person name="Koziaeva V."/>
        </authorList>
    </citation>
    <scope>NUCLEOTIDE SEQUENCE [LARGE SCALE GENOMIC DNA]</scope>
    <source>
        <strain evidence="2 3">22</strain>
    </source>
</reference>
<dbReference type="Pfam" id="PF12697">
    <property type="entry name" value="Abhydrolase_6"/>
    <property type="match status" value="1"/>
</dbReference>
<protein>
    <submittedName>
        <fullName evidence="2">Lysophospholipase</fullName>
    </submittedName>
</protein>
<name>A0A947GE11_9HYPH</name>
<dbReference type="Proteomes" id="UP000766595">
    <property type="component" value="Unassembled WGS sequence"/>
</dbReference>
<dbReference type="RefSeq" id="WP_261967491.1">
    <property type="nucleotide sequence ID" value="NZ_JAHHZF010000002.1"/>
</dbReference>
<dbReference type="InterPro" id="IPR000073">
    <property type="entry name" value="AB_hydrolase_1"/>
</dbReference>
<proteinExistence type="predicted"/>
<evidence type="ECO:0000313" key="3">
    <source>
        <dbReference type="Proteomes" id="UP000766595"/>
    </source>
</evidence>
<dbReference type="PANTHER" id="PTHR12277:SF81">
    <property type="entry name" value="PROTEIN ABHD13"/>
    <property type="match status" value="1"/>
</dbReference>